<dbReference type="InterPro" id="IPR006201">
    <property type="entry name" value="Neur_channel"/>
</dbReference>
<dbReference type="GO" id="GO:0004888">
    <property type="term" value="F:transmembrane signaling receptor activity"/>
    <property type="evidence" value="ECO:0007669"/>
    <property type="project" value="InterPro"/>
</dbReference>
<feature type="disulfide bond" evidence="4">
    <location>
        <begin position="422"/>
        <end position="434"/>
    </location>
</feature>
<keyword evidence="2" id="KW-0472">Membrane</keyword>
<name>A0A5B7DUQ5_PORTR</name>
<keyword evidence="3 4" id="KW-1015">Disulfide bond</keyword>
<dbReference type="PROSITE" id="PS00236">
    <property type="entry name" value="NEUROTR_ION_CHANNEL"/>
    <property type="match status" value="1"/>
</dbReference>
<evidence type="ECO:0000256" key="5">
    <source>
        <dbReference type="SAM" id="SignalP"/>
    </source>
</evidence>
<dbReference type="Pfam" id="PF00057">
    <property type="entry name" value="Ldl_recept_a"/>
    <property type="match status" value="1"/>
</dbReference>
<dbReference type="PROSITE" id="PS50068">
    <property type="entry name" value="LDLRA_2"/>
    <property type="match status" value="1"/>
</dbReference>
<evidence type="ECO:0000313" key="8">
    <source>
        <dbReference type="Proteomes" id="UP000324222"/>
    </source>
</evidence>
<proteinExistence type="predicted"/>
<dbReference type="SUPFAM" id="SSF57424">
    <property type="entry name" value="LDL receptor-like module"/>
    <property type="match status" value="1"/>
</dbReference>
<dbReference type="PROSITE" id="PS01209">
    <property type="entry name" value="LDLRA_1"/>
    <property type="match status" value="1"/>
</dbReference>
<feature type="domain" description="Pentraxin (PTX)" evidence="6">
    <location>
        <begin position="36"/>
        <end position="241"/>
    </location>
</feature>
<keyword evidence="8" id="KW-1185">Reference proteome</keyword>
<dbReference type="SUPFAM" id="SSF49899">
    <property type="entry name" value="Concanavalin A-like lectins/glucanases"/>
    <property type="match status" value="1"/>
</dbReference>
<dbReference type="CDD" id="cd00112">
    <property type="entry name" value="LDLa"/>
    <property type="match status" value="1"/>
</dbReference>
<dbReference type="EMBL" id="VSRR010001461">
    <property type="protein sequence ID" value="MPC25431.1"/>
    <property type="molecule type" value="Genomic_DNA"/>
</dbReference>
<dbReference type="Gene3D" id="2.60.120.200">
    <property type="match status" value="1"/>
</dbReference>
<dbReference type="Pfam" id="PF00354">
    <property type="entry name" value="Pentaxin"/>
    <property type="match status" value="1"/>
</dbReference>
<dbReference type="Gene3D" id="2.70.170.10">
    <property type="entry name" value="Neurotransmitter-gated ion-channel ligand-binding domain"/>
    <property type="match status" value="1"/>
</dbReference>
<dbReference type="Pfam" id="PF02931">
    <property type="entry name" value="Neur_chan_LBD"/>
    <property type="match status" value="1"/>
</dbReference>
<accession>A0A5B7DUQ5</accession>
<evidence type="ECO:0000313" key="7">
    <source>
        <dbReference type="EMBL" id="MPC25431.1"/>
    </source>
</evidence>
<dbReference type="Gene3D" id="4.10.400.10">
    <property type="entry name" value="Low-density Lipoprotein Receptor"/>
    <property type="match status" value="1"/>
</dbReference>
<sequence>MLLVVVVVVVVVLVASMDTPAHAADPAQWAVFKMEAGDGDGDTDTRLTVSLKESLSHAAPAPLASFTLCMWYYATAFLDASTLLSYATSNQMDDVIRLRPNPDEFTVTYMQDIHRLPDFPSLVVPERWQSICFLGDPEGWTLWLEENVTRYEAAISPLAVDGVVVLGQEQDILDGGYTKDQSFQGKLTGLTLWPLALSTAQLLNWLSCIMPDTVPLLVWDDITWTAHNKTGDITVHEEGPCDEGGAAARKFLLFTSKMAALEAKQFLNIIGFDIVVPRDDKEIETISELVGENQHHCPLKVKDGFGAWMGLLYNSQSDEGSNLAGERVDWLNFKKRVRNISPNRNVVQSSGDDWFLLKGGLQMCFVGTPRGRRVFRLRGLPPKLTEDKLPVGRHKWMAEQQEQEQQQQQQHTGVMKLSLSTCADHQYTCSDATCVQLSKVCDFEFDCSDQSDEVGCTTALLPQGYLHSYPPSVPLPVLAAVTVKRIVNFDLLSMTFQVNLDLKLYWMDSWITFSNLGEDYKKVTTDDDKQVWRPEVIVQNSPTPPYTVSELSVKRQGRGRPTERGYTFPGAENQLVETKTIKAIVNCDFRLRWYPWDDQLCFLTLVVTNVRESGLLLNQSSGVLSCPTLLEEYKVASCALGKEEGPTNTITVYLKLSRRYEYHLFTTFLPTSLLLILG</sequence>
<evidence type="ECO:0000256" key="4">
    <source>
        <dbReference type="PROSITE-ProRule" id="PRU00124"/>
    </source>
</evidence>
<dbReference type="InterPro" id="IPR006202">
    <property type="entry name" value="Neur_chan_lig-bd"/>
</dbReference>
<protein>
    <submittedName>
        <fullName evidence="7">Neuronal pentraxin-1</fullName>
    </submittedName>
</protein>
<dbReference type="SMART" id="SM00159">
    <property type="entry name" value="PTX"/>
    <property type="match status" value="1"/>
</dbReference>
<dbReference type="GO" id="GO:0005230">
    <property type="term" value="F:extracellular ligand-gated monoatomic ion channel activity"/>
    <property type="evidence" value="ECO:0007669"/>
    <property type="project" value="InterPro"/>
</dbReference>
<dbReference type="InterPro" id="IPR013320">
    <property type="entry name" value="ConA-like_dom_sf"/>
</dbReference>
<dbReference type="InterPro" id="IPR001759">
    <property type="entry name" value="PTX_dom"/>
</dbReference>
<dbReference type="InterPro" id="IPR036734">
    <property type="entry name" value="Neur_chan_lig-bd_sf"/>
</dbReference>
<dbReference type="PANTHER" id="PTHR18945">
    <property type="entry name" value="NEUROTRANSMITTER GATED ION CHANNEL"/>
    <property type="match status" value="1"/>
</dbReference>
<dbReference type="AlphaFoldDB" id="A0A5B7DUQ5"/>
<keyword evidence="5" id="KW-0732">Signal</keyword>
<evidence type="ECO:0000256" key="2">
    <source>
        <dbReference type="ARBA" id="ARBA00023136"/>
    </source>
</evidence>
<dbReference type="InterPro" id="IPR036055">
    <property type="entry name" value="LDL_receptor-like_sf"/>
</dbReference>
<dbReference type="SMART" id="SM00192">
    <property type="entry name" value="LDLa"/>
    <property type="match status" value="1"/>
</dbReference>
<evidence type="ECO:0000256" key="1">
    <source>
        <dbReference type="ARBA" id="ARBA00004141"/>
    </source>
</evidence>
<dbReference type="GO" id="GO:0016020">
    <property type="term" value="C:membrane"/>
    <property type="evidence" value="ECO:0007669"/>
    <property type="project" value="UniProtKB-SubCell"/>
</dbReference>
<dbReference type="InterPro" id="IPR018000">
    <property type="entry name" value="Neurotransmitter_ion_chnl_CS"/>
</dbReference>
<dbReference type="SUPFAM" id="SSF63712">
    <property type="entry name" value="Nicotinic receptor ligand binding domain-like"/>
    <property type="match status" value="1"/>
</dbReference>
<organism evidence="7 8">
    <name type="scientific">Portunus trituberculatus</name>
    <name type="common">Swimming crab</name>
    <name type="synonym">Neptunus trituberculatus</name>
    <dbReference type="NCBI Taxonomy" id="210409"/>
    <lineage>
        <taxon>Eukaryota</taxon>
        <taxon>Metazoa</taxon>
        <taxon>Ecdysozoa</taxon>
        <taxon>Arthropoda</taxon>
        <taxon>Crustacea</taxon>
        <taxon>Multicrustacea</taxon>
        <taxon>Malacostraca</taxon>
        <taxon>Eumalacostraca</taxon>
        <taxon>Eucarida</taxon>
        <taxon>Decapoda</taxon>
        <taxon>Pleocyemata</taxon>
        <taxon>Brachyura</taxon>
        <taxon>Eubrachyura</taxon>
        <taxon>Portunoidea</taxon>
        <taxon>Portunidae</taxon>
        <taxon>Portuninae</taxon>
        <taxon>Portunus</taxon>
    </lineage>
</organism>
<feature type="disulfide bond" evidence="4">
    <location>
        <begin position="441"/>
        <end position="456"/>
    </location>
</feature>
<reference evidence="7 8" key="1">
    <citation type="submission" date="2019-05" db="EMBL/GenBank/DDBJ databases">
        <title>Another draft genome of Portunus trituberculatus and its Hox gene families provides insights of decapod evolution.</title>
        <authorList>
            <person name="Jeong J.-H."/>
            <person name="Song I."/>
            <person name="Kim S."/>
            <person name="Choi T."/>
            <person name="Kim D."/>
            <person name="Ryu S."/>
            <person name="Kim W."/>
        </authorList>
    </citation>
    <scope>NUCLEOTIDE SEQUENCE [LARGE SCALE GENOMIC DNA]</scope>
    <source>
        <tissue evidence="7">Muscle</tissue>
    </source>
</reference>
<feature type="signal peptide" evidence="5">
    <location>
        <begin position="1"/>
        <end position="23"/>
    </location>
</feature>
<comment type="caution">
    <text evidence="7">The sequence shown here is derived from an EMBL/GenBank/DDBJ whole genome shotgun (WGS) entry which is preliminary data.</text>
</comment>
<dbReference type="InterPro" id="IPR023415">
    <property type="entry name" value="LDLR_class-A_CS"/>
</dbReference>
<comment type="subcellular location">
    <subcellularLocation>
        <location evidence="1">Membrane</location>
        <topology evidence="1">Multi-pass membrane protein</topology>
    </subcellularLocation>
</comment>
<evidence type="ECO:0000256" key="3">
    <source>
        <dbReference type="ARBA" id="ARBA00023157"/>
    </source>
</evidence>
<dbReference type="PRINTS" id="PR00895">
    <property type="entry name" value="PENTAXIN"/>
</dbReference>
<dbReference type="OrthoDB" id="6374648at2759"/>
<evidence type="ECO:0000259" key="6">
    <source>
        <dbReference type="SMART" id="SM00159"/>
    </source>
</evidence>
<gene>
    <name evidence="7" type="primary">NPTX1_0</name>
    <name evidence="7" type="ORF">E2C01_018542</name>
</gene>
<feature type="chain" id="PRO_5023133544" evidence="5">
    <location>
        <begin position="24"/>
        <end position="678"/>
    </location>
</feature>
<dbReference type="Proteomes" id="UP000324222">
    <property type="component" value="Unassembled WGS sequence"/>
</dbReference>
<dbReference type="InterPro" id="IPR002172">
    <property type="entry name" value="LDrepeatLR_classA_rpt"/>
</dbReference>
<feature type="disulfide bond" evidence="4">
    <location>
        <begin position="429"/>
        <end position="447"/>
    </location>
</feature>